<accession>A0A7I7L002</accession>
<dbReference type="KEGG" id="mcoo:MCOO_33710"/>
<proteinExistence type="predicted"/>
<reference evidence="1 2" key="1">
    <citation type="journal article" date="2019" name="Emerg. Microbes Infect.">
        <title>Comprehensive subspecies identification of 175 nontuberculous mycobacteria species based on 7547 genomic profiles.</title>
        <authorList>
            <person name="Matsumoto Y."/>
            <person name="Kinjo T."/>
            <person name="Motooka D."/>
            <person name="Nabeya D."/>
            <person name="Jung N."/>
            <person name="Uechi K."/>
            <person name="Horii T."/>
            <person name="Iida T."/>
            <person name="Fujita J."/>
            <person name="Nakamura S."/>
        </authorList>
    </citation>
    <scope>NUCLEOTIDE SEQUENCE [LARGE SCALE GENOMIC DNA]</scope>
    <source>
        <strain evidence="1 2">JCM 12404</strain>
    </source>
</reference>
<evidence type="ECO:0000313" key="2">
    <source>
        <dbReference type="Proteomes" id="UP000465866"/>
    </source>
</evidence>
<organism evidence="1 2">
    <name type="scientific">Mycobacterium cookii</name>
    <dbReference type="NCBI Taxonomy" id="1775"/>
    <lineage>
        <taxon>Bacteria</taxon>
        <taxon>Bacillati</taxon>
        <taxon>Actinomycetota</taxon>
        <taxon>Actinomycetes</taxon>
        <taxon>Mycobacteriales</taxon>
        <taxon>Mycobacteriaceae</taxon>
        <taxon>Mycobacterium</taxon>
    </lineage>
</organism>
<name>A0A7I7L002_9MYCO</name>
<gene>
    <name evidence="1" type="ORF">MCOO_33710</name>
</gene>
<dbReference type="Proteomes" id="UP000465866">
    <property type="component" value="Chromosome"/>
</dbReference>
<protein>
    <submittedName>
        <fullName evidence="1">Uncharacterized protein</fullName>
    </submittedName>
</protein>
<evidence type="ECO:0000313" key="1">
    <source>
        <dbReference type="EMBL" id="BBX47356.1"/>
    </source>
</evidence>
<dbReference type="EMBL" id="AP022569">
    <property type="protein sequence ID" value="BBX47356.1"/>
    <property type="molecule type" value="Genomic_DNA"/>
</dbReference>
<keyword evidence="2" id="KW-1185">Reference proteome</keyword>
<sequence length="73" mass="7903">MEIGAVFASHEWIETDRLGLRQAPARPVDLHTTSGMSQPHVTGLYSRAADNPILFNGEGVLNVEEASEVARSV</sequence>
<dbReference type="AlphaFoldDB" id="A0A7I7L002"/>